<dbReference type="RefSeq" id="WP_001226459.1">
    <property type="nucleotide sequence ID" value="NC_018500.1"/>
</dbReference>
<organism evidence="2 3">
    <name type="scientific">Bacillus thuringiensis HD-771</name>
    <dbReference type="NCBI Taxonomy" id="1218175"/>
    <lineage>
        <taxon>Bacteria</taxon>
        <taxon>Bacillati</taxon>
        <taxon>Bacillota</taxon>
        <taxon>Bacilli</taxon>
        <taxon>Bacillales</taxon>
        <taxon>Bacillaceae</taxon>
        <taxon>Bacillus</taxon>
        <taxon>Bacillus cereus group</taxon>
    </lineage>
</organism>
<accession>A0A9W3P039</accession>
<reference evidence="2 3" key="1">
    <citation type="submission" date="2012-08" db="EMBL/GenBank/DDBJ databases">
        <authorList>
            <person name="Doggett N."/>
            <person name="Teshima H."/>
            <person name="Bruce D."/>
            <person name="Detter J.C."/>
            <person name="Johnson S.L."/>
            <person name="Han C."/>
        </authorList>
    </citation>
    <scope>NUCLEOTIDE SEQUENCE [LARGE SCALE GENOMIC DNA]</scope>
    <source>
        <strain evidence="2 3">HD-771</strain>
    </source>
</reference>
<gene>
    <name evidence="2" type="ORF">BTG_26630</name>
</gene>
<dbReference type="KEGG" id="bti:BTG_26630"/>
<evidence type="ECO:0000313" key="3">
    <source>
        <dbReference type="Proteomes" id="UP000005259"/>
    </source>
</evidence>
<dbReference type="Proteomes" id="UP000005259">
    <property type="component" value="Chromosome"/>
</dbReference>
<feature type="domain" description="YopX protein" evidence="1">
    <location>
        <begin position="5"/>
        <end position="130"/>
    </location>
</feature>
<dbReference type="Pfam" id="PF09643">
    <property type="entry name" value="YopX"/>
    <property type="match status" value="1"/>
</dbReference>
<sequence>MRKIKFRVWDGNLMHNVSELHFCMGPKLDGNGLKFYGPGVGQGWIDGENVHLMQYTGLKDKNGKEIYEEDIVKLLHAAHEENEIGQIIYRGDEAAFRIFTNYLSERNLGSLVSSELEVVGNIYENPELMEESK</sequence>
<dbReference type="EMBL" id="CP003752">
    <property type="protein sequence ID" value="AFQ18725.1"/>
    <property type="molecule type" value="Genomic_DNA"/>
</dbReference>
<evidence type="ECO:0000313" key="2">
    <source>
        <dbReference type="EMBL" id="AFQ18725.1"/>
    </source>
</evidence>
<evidence type="ECO:0000259" key="1">
    <source>
        <dbReference type="Pfam" id="PF09643"/>
    </source>
</evidence>
<dbReference type="AlphaFoldDB" id="A0A9W3P039"/>
<dbReference type="InterPro" id="IPR019096">
    <property type="entry name" value="YopX_protein"/>
</dbReference>
<dbReference type="Gene3D" id="2.30.30.290">
    <property type="entry name" value="YopX-like domains"/>
    <property type="match status" value="1"/>
</dbReference>
<dbReference type="SUPFAM" id="SSF159006">
    <property type="entry name" value="YopX-like"/>
    <property type="match status" value="1"/>
</dbReference>
<proteinExistence type="predicted"/>
<dbReference type="InterPro" id="IPR023385">
    <property type="entry name" value="YopX-like_C"/>
</dbReference>
<protein>
    <recommendedName>
        <fullName evidence="1">YopX protein domain-containing protein</fullName>
    </recommendedName>
</protein>
<name>A0A9W3P039_BACTU</name>